<feature type="region of interest" description="Disordered" evidence="1">
    <location>
        <begin position="679"/>
        <end position="705"/>
    </location>
</feature>
<evidence type="ECO:0000313" key="3">
    <source>
        <dbReference type="Proteomes" id="UP000000561"/>
    </source>
</evidence>
<dbReference type="GeneID" id="23567130"/>
<accession>A0A0D1BUM1</accession>
<dbReference type="EMBL" id="CM003161">
    <property type="protein sequence ID" value="KIS65812.1"/>
    <property type="molecule type" value="Genomic_DNA"/>
</dbReference>
<feature type="compositionally biased region" description="Pro residues" evidence="1">
    <location>
        <begin position="42"/>
        <end position="53"/>
    </location>
</feature>
<feature type="compositionally biased region" description="Low complexity" evidence="1">
    <location>
        <begin position="54"/>
        <end position="69"/>
    </location>
</feature>
<feature type="region of interest" description="Disordered" evidence="1">
    <location>
        <begin position="39"/>
        <end position="69"/>
    </location>
</feature>
<dbReference type="OrthoDB" id="2554293at2759"/>
<feature type="compositionally biased region" description="Polar residues" evidence="1">
    <location>
        <begin position="683"/>
        <end position="705"/>
    </location>
</feature>
<evidence type="ECO:0000313" key="2">
    <source>
        <dbReference type="EMBL" id="KIS65812.1"/>
    </source>
</evidence>
<feature type="region of interest" description="Disordered" evidence="1">
    <location>
        <begin position="1099"/>
        <end position="1127"/>
    </location>
</feature>
<gene>
    <name evidence="2" type="ORF">UMAG_11221</name>
</gene>
<dbReference type="AlphaFoldDB" id="A0A0D1BUM1"/>
<dbReference type="Proteomes" id="UP000000561">
    <property type="component" value="Chromosome 22"/>
</dbReference>
<protein>
    <submittedName>
        <fullName evidence="2">Uncharacterized protein</fullName>
    </submittedName>
</protein>
<sequence>MRHKGFLSTAADACNRCSGSSQLAHHTLAGPSRLALIAPAPSSLPSPPPPPISTLPSSSSSSSLSSSPILASTSAGVRSRIANDPRLRPAKFISRGIGPGHLSFLYPPSCLELTRNSAIRAKSSLAPTIAVAAPATAAQQLATPSHDEHDHHHHLSARLEPDFTFLRRRYHPPQQLVRQPANHTLLQQDANSPQDHIAAPNWSSQHAPFPANTRPQHLVDASAAALLSLRRRRHVLRQSLQNGRITDPDTIVKQCRRLVLQSCRVTSRWHASTARAIASETVSDCASHLAAAAQPVAAAKVVRYCLVKLGWHPRPNSQPDSAPPSASGATLNRDTSASSTIPTTPSTPSSTLWLAAQQIISQLTLAPSPLSPRPSRRFESPQHLDAATSLVSAMHLSQMPRSTASQTALLRALIASSQIQLAVHTYASEVRAWWAAHKKVRRPSSLLRRQATLLMHIGKPSSQALREITRAMQHLEQLVSRVRPDVLSLLPQHEQEVLHAKRAEYADSLVELIRLVRAGRLPLPPAASAPEIAWIVSASCRFEATMLLEEPVAKNFKPTSPSLDAAEKRTLRSAAQIIRCFLCEYMRSLPDGKSRSSRDMLVQGVPVIRPAIGIVVYNRLIHYALSTLRSPSMCREVFQHMTQLRQPPLEPDAVTFNIILRQATTQRYGSLARAVLTTKRAEQPQSHTSDVSSEQPSPVVAQTTSDATAANTNRVSSPSSSAATAAVSAASKRTAIDSELRSIRPMIQQIDAAIAQADSYRLVALVQYVTASGLFLRRYRHEPGHAGVKELVMRIYPSLNKQRSAQAGVMGAPDSQQQRSNLALRPKANQASRHAILDPHVLTATLNLAAKAGKTGLALRIWRLIKRTSLQSALQSAAIDVAKKLWQIPVEAATILMSVLASEAARAPKVRPSLRVHRQRTSSVGVSRKTPLRTSRLVVRRQYARGWNMVASLRGRSRAKWLSSSASMHNRAAEFGEGLRWRAAQLLAKREYAFLVHHWQLSRRLSSSRRQRLVELVQMGQGESSARSKVAAEPAAVAADAQDALDTSVQPDSRFYDALLDVFGHRPGMMQRSRRHRSRAETLAQLRRGYKQMLKKVSAASDGLAPSGVTEQLTGTVSEHDSPTLAEPPTLVDKALTLSTSQLLHTLAARISCNSRGRSTCLTPDPFLVRILVDMQVLQLDIPVGYRWILAHCTITTTTAGQARVPNLLQNSVVATSTRERGAFSAFRGARVKTVGLVARRGLKRG</sequence>
<reference evidence="2 3" key="1">
    <citation type="journal article" date="2006" name="Nature">
        <title>Insights from the genome of the biotrophic fungal plant pathogen Ustilago maydis.</title>
        <authorList>
            <person name="Kamper J."/>
            <person name="Kahmann R."/>
            <person name="Bolker M."/>
            <person name="Ma L.J."/>
            <person name="Brefort T."/>
            <person name="Saville B.J."/>
            <person name="Banuett F."/>
            <person name="Kronstad J.W."/>
            <person name="Gold S.E."/>
            <person name="Muller O."/>
            <person name="Perlin M.H."/>
            <person name="Wosten H.A."/>
            <person name="de Vries R."/>
            <person name="Ruiz-Herrera J."/>
            <person name="Reynaga-Pena C.G."/>
            <person name="Snetselaar K."/>
            <person name="McCann M."/>
            <person name="Perez-Martin J."/>
            <person name="Feldbrugge M."/>
            <person name="Basse C.W."/>
            <person name="Steinberg G."/>
            <person name="Ibeas J.I."/>
            <person name="Holloman W."/>
            <person name="Guzman P."/>
            <person name="Farman M."/>
            <person name="Stajich J.E."/>
            <person name="Sentandreu R."/>
            <person name="Gonzalez-Prieto J.M."/>
            <person name="Kennell J.C."/>
            <person name="Molina L."/>
            <person name="Schirawski J."/>
            <person name="Mendoza-Mendoza A."/>
            <person name="Greilinger D."/>
            <person name="Munch K."/>
            <person name="Rossel N."/>
            <person name="Scherer M."/>
            <person name="Vranes M."/>
            <person name="Ladendorf O."/>
            <person name="Vincon V."/>
            <person name="Fuchs U."/>
            <person name="Sandrock B."/>
            <person name="Meng S."/>
            <person name="Ho E.C."/>
            <person name="Cahill M.J."/>
            <person name="Boyce K.J."/>
            <person name="Klose J."/>
            <person name="Klosterman S.J."/>
            <person name="Deelstra H.J."/>
            <person name="Ortiz-Castellanos L."/>
            <person name="Li W."/>
            <person name="Sanchez-Alonso P."/>
            <person name="Schreier P.H."/>
            <person name="Hauser-Hahn I."/>
            <person name="Vaupel M."/>
            <person name="Koopmann E."/>
            <person name="Friedrich G."/>
            <person name="Voss H."/>
            <person name="Schluter T."/>
            <person name="Margolis J."/>
            <person name="Platt D."/>
            <person name="Swimmer C."/>
            <person name="Gnirke A."/>
            <person name="Chen F."/>
            <person name="Vysotskaia V."/>
            <person name="Mannhaupt G."/>
            <person name="Guldener U."/>
            <person name="Munsterkotter M."/>
            <person name="Haase D."/>
            <person name="Oesterheld M."/>
            <person name="Mewes H.W."/>
            <person name="Mauceli E.W."/>
            <person name="DeCaprio D."/>
            <person name="Wade C.M."/>
            <person name="Butler J."/>
            <person name="Young S."/>
            <person name="Jaffe D.B."/>
            <person name="Calvo S."/>
            <person name="Nusbaum C."/>
            <person name="Galagan J."/>
            <person name="Birren B.W."/>
        </authorList>
    </citation>
    <scope>NUCLEOTIDE SEQUENCE [LARGE SCALE GENOMIC DNA]</scope>
    <source>
        <strain evidence="3">DSM 14603 / FGSC 9021 / UM521</strain>
    </source>
</reference>
<dbReference type="InParanoid" id="A0A0D1BUM1"/>
<keyword evidence="3" id="KW-1185">Reference proteome</keyword>
<evidence type="ECO:0000256" key="1">
    <source>
        <dbReference type="SAM" id="MobiDB-lite"/>
    </source>
</evidence>
<dbReference type="VEuPathDB" id="FungiDB:UMAG_11221"/>
<proteinExistence type="predicted"/>
<name>A0A0D1BUM1_MYCMD</name>
<dbReference type="KEGG" id="uma:UMAG_11221"/>
<dbReference type="GO" id="GO:0140053">
    <property type="term" value="P:mitochondrial gene expression"/>
    <property type="evidence" value="ECO:0000318"/>
    <property type="project" value="GO_Central"/>
</dbReference>
<feature type="region of interest" description="Disordered" evidence="1">
    <location>
        <begin position="194"/>
        <end position="213"/>
    </location>
</feature>
<dbReference type="RefSeq" id="XP_011392620.1">
    <property type="nucleotide sequence ID" value="XM_011394318.1"/>
</dbReference>
<dbReference type="GO" id="GO:0005739">
    <property type="term" value="C:mitochondrion"/>
    <property type="evidence" value="ECO:0000318"/>
    <property type="project" value="GO_Central"/>
</dbReference>
<dbReference type="GO" id="GO:0003729">
    <property type="term" value="F:mRNA binding"/>
    <property type="evidence" value="ECO:0000318"/>
    <property type="project" value="GO_Central"/>
</dbReference>
<organism evidence="2 3">
    <name type="scientific">Mycosarcoma maydis</name>
    <name type="common">Corn smut fungus</name>
    <name type="synonym">Ustilago maydis</name>
    <dbReference type="NCBI Taxonomy" id="5270"/>
    <lineage>
        <taxon>Eukaryota</taxon>
        <taxon>Fungi</taxon>
        <taxon>Dikarya</taxon>
        <taxon>Basidiomycota</taxon>
        <taxon>Ustilaginomycotina</taxon>
        <taxon>Ustilaginomycetes</taxon>
        <taxon>Ustilaginales</taxon>
        <taxon>Ustilaginaceae</taxon>
        <taxon>Mycosarcoma</taxon>
    </lineage>
</organism>
<dbReference type="eggNOG" id="ENOG502STTH">
    <property type="taxonomic scope" value="Eukaryota"/>
</dbReference>
<feature type="compositionally biased region" description="Low complexity" evidence="1">
    <location>
        <begin position="335"/>
        <end position="349"/>
    </location>
</feature>
<feature type="region of interest" description="Disordered" evidence="1">
    <location>
        <begin position="313"/>
        <end position="349"/>
    </location>
</feature>
<dbReference type="STRING" id="237631.A0A0D1BUM1"/>